<keyword evidence="3" id="KW-0741">SOS mutagenesis</keyword>
<dbReference type="GO" id="GO:0005829">
    <property type="term" value="C:cytosol"/>
    <property type="evidence" value="ECO:0007669"/>
    <property type="project" value="TreeGrafter"/>
</dbReference>
<dbReference type="PANTHER" id="PTHR11076">
    <property type="entry name" value="DNA REPAIR POLYMERASE UMUC / TRANSFERASE FAMILY MEMBER"/>
    <property type="match status" value="1"/>
</dbReference>
<dbReference type="GO" id="GO:0009432">
    <property type="term" value="P:SOS response"/>
    <property type="evidence" value="ECO:0007669"/>
    <property type="project" value="UniProtKB-KW"/>
</dbReference>
<dbReference type="PANTHER" id="PTHR11076:SF34">
    <property type="entry name" value="PROTEIN UMUC"/>
    <property type="match status" value="1"/>
</dbReference>
<dbReference type="Gene3D" id="3.30.1490.100">
    <property type="entry name" value="DNA polymerase, Y-family, little finger domain"/>
    <property type="match status" value="1"/>
</dbReference>
<dbReference type="AlphaFoldDB" id="A0A4P6JKW2"/>
<dbReference type="PROSITE" id="PS50173">
    <property type="entry name" value="UMUC"/>
    <property type="match status" value="1"/>
</dbReference>
<reference evidence="7 8" key="1">
    <citation type="submission" date="2019-01" db="EMBL/GenBank/DDBJ databases">
        <title>Ktedonosporobacter rubrisoli SCAWS-G2.</title>
        <authorList>
            <person name="Huang Y."/>
            <person name="Yan B."/>
        </authorList>
    </citation>
    <scope>NUCLEOTIDE SEQUENCE [LARGE SCALE GENOMIC DNA]</scope>
    <source>
        <strain evidence="7 8">SCAWS-G2</strain>
    </source>
</reference>
<feature type="domain" description="UmuC" evidence="6">
    <location>
        <begin position="5"/>
        <end position="191"/>
    </location>
</feature>
<evidence type="ECO:0000313" key="7">
    <source>
        <dbReference type="EMBL" id="QBD75640.1"/>
    </source>
</evidence>
<evidence type="ECO:0000259" key="6">
    <source>
        <dbReference type="PROSITE" id="PS50173"/>
    </source>
</evidence>
<dbReference type="GO" id="GO:0006281">
    <property type="term" value="P:DNA repair"/>
    <property type="evidence" value="ECO:0007669"/>
    <property type="project" value="UniProtKB-KW"/>
</dbReference>
<dbReference type="GO" id="GO:0003684">
    <property type="term" value="F:damaged DNA binding"/>
    <property type="evidence" value="ECO:0007669"/>
    <property type="project" value="InterPro"/>
</dbReference>
<dbReference type="InterPro" id="IPR050116">
    <property type="entry name" value="DNA_polymerase-Y"/>
</dbReference>
<dbReference type="GO" id="GO:0003887">
    <property type="term" value="F:DNA-directed DNA polymerase activity"/>
    <property type="evidence" value="ECO:0007669"/>
    <property type="project" value="TreeGrafter"/>
</dbReference>
<keyword evidence="5" id="KW-0742">SOS response</keyword>
<dbReference type="InterPro" id="IPR017961">
    <property type="entry name" value="DNA_pol_Y-fam_little_finger"/>
</dbReference>
<dbReference type="Proteomes" id="UP000290365">
    <property type="component" value="Chromosome"/>
</dbReference>
<dbReference type="InterPro" id="IPR001126">
    <property type="entry name" value="UmuC"/>
</dbReference>
<dbReference type="InterPro" id="IPR043502">
    <property type="entry name" value="DNA/RNA_pol_sf"/>
</dbReference>
<dbReference type="OrthoDB" id="9808813at2"/>
<keyword evidence="8" id="KW-1185">Reference proteome</keyword>
<dbReference type="EMBL" id="CP035758">
    <property type="protein sequence ID" value="QBD75640.1"/>
    <property type="molecule type" value="Genomic_DNA"/>
</dbReference>
<evidence type="ECO:0000256" key="5">
    <source>
        <dbReference type="ARBA" id="ARBA00023236"/>
    </source>
</evidence>
<dbReference type="InterPro" id="IPR043128">
    <property type="entry name" value="Rev_trsase/Diguanyl_cyclase"/>
</dbReference>
<proteinExistence type="inferred from homology"/>
<keyword evidence="2" id="KW-0227">DNA damage</keyword>
<dbReference type="InterPro" id="IPR025188">
    <property type="entry name" value="DUF4113"/>
</dbReference>
<gene>
    <name evidence="7" type="ORF">EPA93_06325</name>
</gene>
<name>A0A4P6JKW2_KTERU</name>
<evidence type="ECO:0000256" key="4">
    <source>
        <dbReference type="ARBA" id="ARBA00023204"/>
    </source>
</evidence>
<evidence type="ECO:0000256" key="1">
    <source>
        <dbReference type="ARBA" id="ARBA00010945"/>
    </source>
</evidence>
<dbReference type="CDD" id="cd01700">
    <property type="entry name" value="PolY_Pol_V_umuC"/>
    <property type="match status" value="1"/>
</dbReference>
<evidence type="ECO:0000256" key="2">
    <source>
        <dbReference type="ARBA" id="ARBA00022763"/>
    </source>
</evidence>
<dbReference type="GO" id="GO:0042276">
    <property type="term" value="P:error-prone translesion synthesis"/>
    <property type="evidence" value="ECO:0007669"/>
    <property type="project" value="TreeGrafter"/>
</dbReference>
<organism evidence="7 8">
    <name type="scientific">Ktedonosporobacter rubrisoli</name>
    <dbReference type="NCBI Taxonomy" id="2509675"/>
    <lineage>
        <taxon>Bacteria</taxon>
        <taxon>Bacillati</taxon>
        <taxon>Chloroflexota</taxon>
        <taxon>Ktedonobacteria</taxon>
        <taxon>Ktedonobacterales</taxon>
        <taxon>Ktedonosporobacteraceae</taxon>
        <taxon>Ktedonosporobacter</taxon>
    </lineage>
</organism>
<dbReference type="Gene3D" id="3.40.1170.60">
    <property type="match status" value="1"/>
</dbReference>
<dbReference type="KEGG" id="kbs:EPA93_06325"/>
<dbReference type="Pfam" id="PF13438">
    <property type="entry name" value="DUF4113"/>
    <property type="match status" value="1"/>
</dbReference>
<sequence length="435" mass="49313">MQRTFALVDCNNFYVSCELVFRQAHSYQPVVVLGNNDGCVVARNQAAKALGIAMGTPYFRCRCLLEQHDGLVFSSNYALYQDFSDRVMQVLASFCQRMEVYSIDEAWLDLSFLPPEKVTRYGQQIRAQVLQRTGIAVSIGLASTKTLSKIACYLVKHAPGYRGVLNLADLSEEELDGHLGLIDAQEVWGIGRQTAQALQRRSILTARGLKYADHRWLRHLLNVTVQRAALELRGICCSPVTSKAKRCQDLLTSLSFGRPIERLEELEEAVAFYAARAGEKLRKQRLQASRIGIFIHTNPFERGSAQYAGSAELTLPFPSAFTPELITATKRLLRQIYRPGYRYKKAGVYLSELRPSYVLQPDLFGAFSWEEEARKARLMAVVDLVNEYVGRGALFWGAQGLQRSWEMKRQRLSPRYTTRWPEILRVPTASEYHGP</sequence>
<dbReference type="Pfam" id="PF00817">
    <property type="entry name" value="IMS"/>
    <property type="match status" value="1"/>
</dbReference>
<evidence type="ECO:0000313" key="8">
    <source>
        <dbReference type="Proteomes" id="UP000290365"/>
    </source>
</evidence>
<keyword evidence="4" id="KW-0234">DNA repair</keyword>
<dbReference type="InterPro" id="IPR036775">
    <property type="entry name" value="DNA_pol_Y-fam_lit_finger_sf"/>
</dbReference>
<dbReference type="SUPFAM" id="SSF56672">
    <property type="entry name" value="DNA/RNA polymerases"/>
    <property type="match status" value="1"/>
</dbReference>
<dbReference type="Gene3D" id="3.30.70.270">
    <property type="match status" value="1"/>
</dbReference>
<comment type="similarity">
    <text evidence="1">Belongs to the DNA polymerase type-Y family.</text>
</comment>
<evidence type="ECO:0000256" key="3">
    <source>
        <dbReference type="ARBA" id="ARBA00023199"/>
    </source>
</evidence>
<dbReference type="Pfam" id="PF11799">
    <property type="entry name" value="IMS_C"/>
    <property type="match status" value="1"/>
</dbReference>
<protein>
    <submittedName>
        <fullName evidence="7">Y-family DNA polymerase</fullName>
    </submittedName>
</protein>
<dbReference type="RefSeq" id="WP_129886237.1">
    <property type="nucleotide sequence ID" value="NZ_CP035758.1"/>
</dbReference>
<accession>A0A4P6JKW2</accession>